<feature type="transmembrane region" description="Helical" evidence="1">
    <location>
        <begin position="27"/>
        <end position="48"/>
    </location>
</feature>
<dbReference type="PANTHER" id="PTHR34980">
    <property type="entry name" value="INNER MEMBRANE PROTEIN-RELATED-RELATED"/>
    <property type="match status" value="1"/>
</dbReference>
<dbReference type="eggNOG" id="COG3152">
    <property type="taxonomic scope" value="Bacteria"/>
</dbReference>
<keyword evidence="1" id="KW-0472">Membrane</keyword>
<dbReference type="STRING" id="883158.HMPREF9140_01557"/>
<dbReference type="HOGENOM" id="CLU_093674_4_1_10"/>
<dbReference type="RefSeq" id="WP_006953049.1">
    <property type="nucleotide sequence ID" value="NZ_JH594522.1"/>
</dbReference>
<feature type="transmembrane region" description="Helical" evidence="1">
    <location>
        <begin position="86"/>
        <end position="104"/>
    </location>
</feature>
<gene>
    <name evidence="2" type="ORF">HMPREF9140_01557</name>
</gene>
<comment type="caution">
    <text evidence="2">The sequence shown here is derived from an EMBL/GenBank/DDBJ whole genome shotgun (WGS) entry which is preliminary data.</text>
</comment>
<dbReference type="Proteomes" id="UP000016023">
    <property type="component" value="Unassembled WGS sequence"/>
</dbReference>
<sequence length="125" mass="14024">MNIIGNFTEIVTKKYAQFKGRASRAEYWQYILVMAIIYGIVGIIISFLPQSMSMVGFILYGIVALGLLLPTLAVNVRRMHDLGKGGGWLFITLVPFIGGLWYFILTVQAGETNKNRFDDQEVTKA</sequence>
<keyword evidence="1" id="KW-0812">Transmembrane</keyword>
<organism evidence="2 3">
    <name type="scientific">Prevotella micans F0438</name>
    <dbReference type="NCBI Taxonomy" id="883158"/>
    <lineage>
        <taxon>Bacteria</taxon>
        <taxon>Pseudomonadati</taxon>
        <taxon>Bacteroidota</taxon>
        <taxon>Bacteroidia</taxon>
        <taxon>Bacteroidales</taxon>
        <taxon>Prevotellaceae</taxon>
        <taxon>Prevotella</taxon>
    </lineage>
</organism>
<dbReference type="PATRIC" id="fig|883158.3.peg.1557"/>
<protein>
    <recommendedName>
        <fullName evidence="4">Inner membrane protein yhaI</fullName>
    </recommendedName>
</protein>
<evidence type="ECO:0000313" key="2">
    <source>
        <dbReference type="EMBL" id="EHO68517.1"/>
    </source>
</evidence>
<keyword evidence="1" id="KW-1133">Transmembrane helix</keyword>
<evidence type="ECO:0000256" key="1">
    <source>
        <dbReference type="SAM" id="Phobius"/>
    </source>
</evidence>
<evidence type="ECO:0008006" key="4">
    <source>
        <dbReference type="Google" id="ProtNLM"/>
    </source>
</evidence>
<accession>H1Q3R9</accession>
<proteinExistence type="predicted"/>
<feature type="transmembrane region" description="Helical" evidence="1">
    <location>
        <begin position="54"/>
        <end position="74"/>
    </location>
</feature>
<dbReference type="Pfam" id="PF05656">
    <property type="entry name" value="DUF805"/>
    <property type="match status" value="1"/>
</dbReference>
<dbReference type="AlphaFoldDB" id="H1Q3R9"/>
<name>H1Q3R9_9BACT</name>
<keyword evidence="3" id="KW-1185">Reference proteome</keyword>
<dbReference type="PANTHER" id="PTHR34980:SF2">
    <property type="entry name" value="INNER MEMBRANE PROTEIN YHAH-RELATED"/>
    <property type="match status" value="1"/>
</dbReference>
<dbReference type="GO" id="GO:0005886">
    <property type="term" value="C:plasma membrane"/>
    <property type="evidence" value="ECO:0007669"/>
    <property type="project" value="TreeGrafter"/>
</dbReference>
<dbReference type="InterPro" id="IPR008523">
    <property type="entry name" value="DUF805"/>
</dbReference>
<dbReference type="EMBL" id="AGWK01000042">
    <property type="protein sequence ID" value="EHO68517.1"/>
    <property type="molecule type" value="Genomic_DNA"/>
</dbReference>
<reference evidence="2 3" key="1">
    <citation type="submission" date="2011-12" db="EMBL/GenBank/DDBJ databases">
        <title>The Genome Sequence of Prevotella micans F0438.</title>
        <authorList>
            <consortium name="The Broad Institute Genome Sequencing Platform"/>
            <person name="Earl A."/>
            <person name="Ward D."/>
            <person name="Feldgarden M."/>
            <person name="Gevers D."/>
            <person name="Izard J."/>
            <person name="Baranova O.V."/>
            <person name="Blanton J.M."/>
            <person name="Wade W.G."/>
            <person name="Dewhirst F.E."/>
            <person name="Young S.K."/>
            <person name="Zeng Q."/>
            <person name="Gargeya S."/>
            <person name="Fitzgerald M."/>
            <person name="Haas B."/>
            <person name="Abouelleil A."/>
            <person name="Alvarado L."/>
            <person name="Arachchi H.M."/>
            <person name="Berlin A."/>
            <person name="Chapman S.B."/>
            <person name="Gearin G."/>
            <person name="Goldberg J."/>
            <person name="Griggs A."/>
            <person name="Gujja S."/>
            <person name="Hansen M."/>
            <person name="Heiman D."/>
            <person name="Howarth C."/>
            <person name="Larimer J."/>
            <person name="Lui A."/>
            <person name="MacDonald P.J.P."/>
            <person name="McCowen C."/>
            <person name="Montmayeur A."/>
            <person name="Murphy C."/>
            <person name="Neiman D."/>
            <person name="Pearson M."/>
            <person name="Priest M."/>
            <person name="Roberts A."/>
            <person name="Saif S."/>
            <person name="Shea T."/>
            <person name="Sisk P."/>
            <person name="Stolte C."/>
            <person name="Sykes S."/>
            <person name="Wortman J."/>
            <person name="Nusbaum C."/>
            <person name="Birren B."/>
        </authorList>
    </citation>
    <scope>NUCLEOTIDE SEQUENCE [LARGE SCALE GENOMIC DNA]</scope>
    <source>
        <strain evidence="2 3">F0438</strain>
    </source>
</reference>
<evidence type="ECO:0000313" key="3">
    <source>
        <dbReference type="Proteomes" id="UP000016023"/>
    </source>
</evidence>